<evidence type="ECO:0000259" key="6">
    <source>
        <dbReference type="Pfam" id="PF07980"/>
    </source>
</evidence>
<evidence type="ECO:0000256" key="3">
    <source>
        <dbReference type="ARBA" id="ARBA00022729"/>
    </source>
</evidence>
<dbReference type="Proteomes" id="UP000663935">
    <property type="component" value="Chromosome"/>
</dbReference>
<keyword evidence="5" id="KW-0998">Cell outer membrane</keyword>
<dbReference type="Gene3D" id="1.25.40.390">
    <property type="match status" value="1"/>
</dbReference>
<evidence type="ECO:0000256" key="5">
    <source>
        <dbReference type="ARBA" id="ARBA00023237"/>
    </source>
</evidence>
<dbReference type="Pfam" id="PF14322">
    <property type="entry name" value="SusD-like_3"/>
    <property type="match status" value="1"/>
</dbReference>
<dbReference type="PROSITE" id="PS51257">
    <property type="entry name" value="PROKAR_LIPOPROTEIN"/>
    <property type="match status" value="1"/>
</dbReference>
<sequence>MKKYILVIIALIAFTSCEDELDKTRLDVIGGDTVWQDEALINAYFANIYQNTRLTARLPTNVSTGGDYYIETTVSDEGRWRGNGGSYLAVTGDLGPGSDNTRGLGYWGNGTWQLLRIINVAIKELENATSLTETFRNTRLGQAHFFRAQWYFNKVKRYGGIPIIREPQDANLSGEELLVPRNTEKETYDFIEEDLNKAIVLLKGKSLHVSEVSLWAAHALRSRAMLYAGSIAENDGKLALKTPGGLTGINTSEANGYYAKSLESSRALLPAPLGSGIFSLRPGNTVSAYRKIFDEVGSGADTETIMSIEFPGIPATTNLNSMFLLPRQTPDTHSNWGNSVFAYYETTEWFEYKDGTPGNELPTGYPDNGSRLLEDNLGSGVFHDINELWGNKDPRFAASIAAYGRLEYGNATAYLHDAVTDANAASSAGVPTRGPNQTVGNGARSAISAYKLANLSSPQLDRRIDGNNPLFAYRLGEIYLNLAEAAYATGNTGDALMAINAIRQRVGLPLKGAVTLDDIKQERRVELIFEYHRYWDLKRWREAINPLSTQYRGLDFTWDVENDLYALKIRNDGEQRTRFFTDRHYYLPIPFAAAQANGWTQNAGYE</sequence>
<comment type="similarity">
    <text evidence="2">Belongs to the SusD family.</text>
</comment>
<feature type="domain" description="RagB/SusD" evidence="6">
    <location>
        <begin position="325"/>
        <end position="605"/>
    </location>
</feature>
<evidence type="ECO:0000259" key="7">
    <source>
        <dbReference type="Pfam" id="PF14322"/>
    </source>
</evidence>
<dbReference type="Pfam" id="PF07980">
    <property type="entry name" value="SusD_RagB"/>
    <property type="match status" value="1"/>
</dbReference>
<dbReference type="SUPFAM" id="SSF48452">
    <property type="entry name" value="TPR-like"/>
    <property type="match status" value="1"/>
</dbReference>
<dbReference type="EMBL" id="CP071795">
    <property type="protein sequence ID" value="QTD38452.1"/>
    <property type="molecule type" value="Genomic_DNA"/>
</dbReference>
<gene>
    <name evidence="8" type="ORF">JL193_03935</name>
</gene>
<comment type="subcellular location">
    <subcellularLocation>
        <location evidence="1">Cell outer membrane</location>
    </subcellularLocation>
</comment>
<reference evidence="8 9" key="1">
    <citation type="submission" date="2021-03" db="EMBL/GenBank/DDBJ databases">
        <title>Complete genome of Polaribacter_sp.G4M1.</title>
        <authorList>
            <person name="Jeong S.W."/>
            <person name="Bae J.W."/>
        </authorList>
    </citation>
    <scope>NUCLEOTIDE SEQUENCE [LARGE SCALE GENOMIC DNA]</scope>
    <source>
        <strain evidence="8 9">G4M1</strain>
    </source>
</reference>
<protein>
    <submittedName>
        <fullName evidence="8">RagB/SusD family nutrient uptake outer membrane protein</fullName>
    </submittedName>
</protein>
<dbReference type="InterPro" id="IPR012944">
    <property type="entry name" value="SusD_RagB_dom"/>
</dbReference>
<evidence type="ECO:0000256" key="4">
    <source>
        <dbReference type="ARBA" id="ARBA00023136"/>
    </source>
</evidence>
<keyword evidence="4" id="KW-0472">Membrane</keyword>
<evidence type="ECO:0000256" key="2">
    <source>
        <dbReference type="ARBA" id="ARBA00006275"/>
    </source>
</evidence>
<keyword evidence="3" id="KW-0732">Signal</keyword>
<proteinExistence type="inferred from homology"/>
<keyword evidence="9" id="KW-1185">Reference proteome</keyword>
<dbReference type="InterPro" id="IPR033985">
    <property type="entry name" value="SusD-like_N"/>
</dbReference>
<evidence type="ECO:0000313" key="9">
    <source>
        <dbReference type="Proteomes" id="UP000663935"/>
    </source>
</evidence>
<dbReference type="InterPro" id="IPR011990">
    <property type="entry name" value="TPR-like_helical_dom_sf"/>
</dbReference>
<name>A0ABX7SW23_9FLAO</name>
<dbReference type="RefSeq" id="WP_207972582.1">
    <property type="nucleotide sequence ID" value="NZ_CP071795.1"/>
</dbReference>
<feature type="domain" description="SusD-like N-terminal" evidence="7">
    <location>
        <begin position="106"/>
        <end position="226"/>
    </location>
</feature>
<organism evidence="8 9">
    <name type="scientific">Polaribacter batillariae</name>
    <dbReference type="NCBI Taxonomy" id="2808900"/>
    <lineage>
        <taxon>Bacteria</taxon>
        <taxon>Pseudomonadati</taxon>
        <taxon>Bacteroidota</taxon>
        <taxon>Flavobacteriia</taxon>
        <taxon>Flavobacteriales</taxon>
        <taxon>Flavobacteriaceae</taxon>
    </lineage>
</organism>
<evidence type="ECO:0000313" key="8">
    <source>
        <dbReference type="EMBL" id="QTD38452.1"/>
    </source>
</evidence>
<evidence type="ECO:0000256" key="1">
    <source>
        <dbReference type="ARBA" id="ARBA00004442"/>
    </source>
</evidence>
<accession>A0ABX7SW23</accession>